<feature type="signal peptide" evidence="1">
    <location>
        <begin position="1"/>
        <end position="19"/>
    </location>
</feature>
<proteinExistence type="predicted"/>
<evidence type="ECO:0000256" key="1">
    <source>
        <dbReference type="SAM" id="SignalP"/>
    </source>
</evidence>
<dbReference type="OrthoDB" id="978914at2"/>
<accession>A0A3D8L8N5</accession>
<dbReference type="InterPro" id="IPR019861">
    <property type="entry name" value="PorP/SprF_Bacteroidetes"/>
</dbReference>
<dbReference type="RefSeq" id="WP_115567002.1">
    <property type="nucleotide sequence ID" value="NZ_QRGR01000021.1"/>
</dbReference>
<comment type="caution">
    <text evidence="2">The sequence shown here is derived from an EMBL/GenBank/DDBJ whole genome shotgun (WGS) entry which is preliminary data.</text>
</comment>
<reference evidence="3" key="1">
    <citation type="submission" date="2018-08" db="EMBL/GenBank/DDBJ databases">
        <authorList>
            <person name="Liu Z.-W."/>
            <person name="Du Z.-J."/>
        </authorList>
    </citation>
    <scope>NUCLEOTIDE SEQUENCE [LARGE SCALE GENOMIC DNA]</scope>
    <source>
        <strain evidence="3">H4X</strain>
    </source>
</reference>
<dbReference type="Pfam" id="PF11751">
    <property type="entry name" value="PorP_SprF"/>
    <property type="match status" value="1"/>
</dbReference>
<dbReference type="NCBIfam" id="TIGR03519">
    <property type="entry name" value="T9SS_PorP_fam"/>
    <property type="match status" value="1"/>
</dbReference>
<keyword evidence="3" id="KW-1185">Reference proteome</keyword>
<evidence type="ECO:0000313" key="3">
    <source>
        <dbReference type="Proteomes" id="UP000256708"/>
    </source>
</evidence>
<evidence type="ECO:0000313" key="2">
    <source>
        <dbReference type="EMBL" id="RDV13693.1"/>
    </source>
</evidence>
<sequence length="330" mass="36794">MKKLLLLTCLVSLVWDLQAQSGKQFANFSQYKHYFNPSLTGSDGSVIKSIYRNQWTGFEGAPNTGLVSAEIGTSMFGRDNRRNHFRREDRGGSLESISAKHALGLTVLSDQFGPLKETQFALSYGSGVRLSEALSLRWGVALTYAAQRLDGNSLTVDQKDDPRYNNVLGRQNRSSKGDINLGLSLVSPNYYLGYALQDITQGRMLASGDNFMEDAYTLRHIVQAGYRRNISNHLGFTVNSIYSLDNTRGSVVEGQVKAVYQNMFWVGGGYRNDLAYNLTAGVRFNQFHVGYAYESPVQSARGIDKGTNEITLSYSLMPQKGRRNNQLSVW</sequence>
<dbReference type="EMBL" id="QRGR01000021">
    <property type="protein sequence ID" value="RDV13693.1"/>
    <property type="molecule type" value="Genomic_DNA"/>
</dbReference>
<protein>
    <submittedName>
        <fullName evidence="2">Type IX secretion system membrane protein PorP/SprF</fullName>
    </submittedName>
</protein>
<dbReference type="AlphaFoldDB" id="A0A3D8L8N5"/>
<dbReference type="Proteomes" id="UP000256708">
    <property type="component" value="Unassembled WGS sequence"/>
</dbReference>
<organism evidence="2 3">
    <name type="scientific">Pontibacter diazotrophicus</name>
    <dbReference type="NCBI Taxonomy" id="1400979"/>
    <lineage>
        <taxon>Bacteria</taxon>
        <taxon>Pseudomonadati</taxon>
        <taxon>Bacteroidota</taxon>
        <taxon>Cytophagia</taxon>
        <taxon>Cytophagales</taxon>
        <taxon>Hymenobacteraceae</taxon>
        <taxon>Pontibacter</taxon>
    </lineage>
</organism>
<gene>
    <name evidence="2" type="ORF">DXT99_18155</name>
</gene>
<keyword evidence="1" id="KW-0732">Signal</keyword>
<name>A0A3D8L8N5_9BACT</name>
<feature type="chain" id="PRO_5017617558" evidence="1">
    <location>
        <begin position="20"/>
        <end position="330"/>
    </location>
</feature>